<organism evidence="1 2">
    <name type="scientific">Heliocybe sulcata</name>
    <dbReference type="NCBI Taxonomy" id="5364"/>
    <lineage>
        <taxon>Eukaryota</taxon>
        <taxon>Fungi</taxon>
        <taxon>Dikarya</taxon>
        <taxon>Basidiomycota</taxon>
        <taxon>Agaricomycotina</taxon>
        <taxon>Agaricomycetes</taxon>
        <taxon>Gloeophyllales</taxon>
        <taxon>Gloeophyllaceae</taxon>
        <taxon>Heliocybe</taxon>
    </lineage>
</organism>
<evidence type="ECO:0000313" key="1">
    <source>
        <dbReference type="EMBL" id="TFK57321.1"/>
    </source>
</evidence>
<sequence>MSAWQHKVLVAVNSTLCGSVRSTESTPGGNRGGADEDEAKMILLSNTHVILCSQPTSNPWPNLLLLIVGFPEASEFTASHKHGGNLRERTGLEGR</sequence>
<name>A0A5C3NU85_9AGAM</name>
<dbReference type="AlphaFoldDB" id="A0A5C3NU85"/>
<accession>A0A5C3NU85</accession>
<evidence type="ECO:0000313" key="2">
    <source>
        <dbReference type="Proteomes" id="UP000305948"/>
    </source>
</evidence>
<keyword evidence="2" id="KW-1185">Reference proteome</keyword>
<reference evidence="1 2" key="1">
    <citation type="journal article" date="2019" name="Nat. Ecol. Evol.">
        <title>Megaphylogeny resolves global patterns of mushroom evolution.</title>
        <authorList>
            <person name="Varga T."/>
            <person name="Krizsan K."/>
            <person name="Foldi C."/>
            <person name="Dima B."/>
            <person name="Sanchez-Garcia M."/>
            <person name="Sanchez-Ramirez S."/>
            <person name="Szollosi G.J."/>
            <person name="Szarkandi J.G."/>
            <person name="Papp V."/>
            <person name="Albert L."/>
            <person name="Andreopoulos W."/>
            <person name="Angelini C."/>
            <person name="Antonin V."/>
            <person name="Barry K.W."/>
            <person name="Bougher N.L."/>
            <person name="Buchanan P."/>
            <person name="Buyck B."/>
            <person name="Bense V."/>
            <person name="Catcheside P."/>
            <person name="Chovatia M."/>
            <person name="Cooper J."/>
            <person name="Damon W."/>
            <person name="Desjardin D."/>
            <person name="Finy P."/>
            <person name="Geml J."/>
            <person name="Haridas S."/>
            <person name="Hughes K."/>
            <person name="Justo A."/>
            <person name="Karasinski D."/>
            <person name="Kautmanova I."/>
            <person name="Kiss B."/>
            <person name="Kocsube S."/>
            <person name="Kotiranta H."/>
            <person name="LaButti K.M."/>
            <person name="Lechner B.E."/>
            <person name="Liimatainen K."/>
            <person name="Lipzen A."/>
            <person name="Lukacs Z."/>
            <person name="Mihaltcheva S."/>
            <person name="Morgado L.N."/>
            <person name="Niskanen T."/>
            <person name="Noordeloos M.E."/>
            <person name="Ohm R.A."/>
            <person name="Ortiz-Santana B."/>
            <person name="Ovrebo C."/>
            <person name="Racz N."/>
            <person name="Riley R."/>
            <person name="Savchenko A."/>
            <person name="Shiryaev A."/>
            <person name="Soop K."/>
            <person name="Spirin V."/>
            <person name="Szebenyi C."/>
            <person name="Tomsovsky M."/>
            <person name="Tulloss R.E."/>
            <person name="Uehling J."/>
            <person name="Grigoriev I.V."/>
            <person name="Vagvolgyi C."/>
            <person name="Papp T."/>
            <person name="Martin F.M."/>
            <person name="Miettinen O."/>
            <person name="Hibbett D.S."/>
            <person name="Nagy L.G."/>
        </authorList>
    </citation>
    <scope>NUCLEOTIDE SEQUENCE [LARGE SCALE GENOMIC DNA]</scope>
    <source>
        <strain evidence="1 2">OMC1185</strain>
    </source>
</reference>
<dbReference type="Proteomes" id="UP000305948">
    <property type="component" value="Unassembled WGS sequence"/>
</dbReference>
<dbReference type="EMBL" id="ML213503">
    <property type="protein sequence ID" value="TFK57321.1"/>
    <property type="molecule type" value="Genomic_DNA"/>
</dbReference>
<proteinExistence type="predicted"/>
<protein>
    <submittedName>
        <fullName evidence="1">Uncharacterized protein</fullName>
    </submittedName>
</protein>
<gene>
    <name evidence="1" type="ORF">OE88DRAFT_1650984</name>
</gene>